<dbReference type="OrthoDB" id="9783470at2"/>
<proteinExistence type="inferred from homology"/>
<comment type="similarity">
    <text evidence="1">Belongs to the nitroreductase family.</text>
</comment>
<evidence type="ECO:0000256" key="2">
    <source>
        <dbReference type="ARBA" id="ARBA00023002"/>
    </source>
</evidence>
<dbReference type="Pfam" id="PF00881">
    <property type="entry name" value="Nitroreductase"/>
    <property type="match status" value="1"/>
</dbReference>
<dbReference type="KEGG" id="apr:Apre_0445"/>
<evidence type="ECO:0000313" key="5">
    <source>
        <dbReference type="Proteomes" id="UP000002294"/>
    </source>
</evidence>
<dbReference type="RefSeq" id="WP_015777404.1">
    <property type="nucleotide sequence ID" value="NC_013171.1"/>
</dbReference>
<dbReference type="STRING" id="525919.Apre_0445"/>
<dbReference type="PANTHER" id="PTHR43673:SF10">
    <property type="entry name" value="NADH DEHYDROGENASE_NAD(P)H NITROREDUCTASE XCC3605-RELATED"/>
    <property type="match status" value="1"/>
</dbReference>
<dbReference type="Proteomes" id="UP000002294">
    <property type="component" value="Chromosome"/>
</dbReference>
<keyword evidence="5" id="KW-1185">Reference proteome</keyword>
<sequence length="169" mass="18911">MLFDEVIDKRYSERKYSSKEPSDESIEKLLEAARKAPIANGQYDKCRLTVVKDKNLMEDFVKEYQEKTGKSKNPLYAAPVFIIFSSSKDTSARFEDAGCVIEHICLKATEMGLGSCYIRGSVNALGKDAAYIKNLNLDEGFYPVSGVIVGYPDGESSAREHNIKTNYIN</sequence>
<dbReference type="PANTHER" id="PTHR43673">
    <property type="entry name" value="NAD(P)H NITROREDUCTASE YDGI-RELATED"/>
    <property type="match status" value="1"/>
</dbReference>
<dbReference type="InterPro" id="IPR000415">
    <property type="entry name" value="Nitroreductase-like"/>
</dbReference>
<protein>
    <submittedName>
        <fullName evidence="4">Nitroreductase</fullName>
    </submittedName>
</protein>
<evidence type="ECO:0000256" key="1">
    <source>
        <dbReference type="ARBA" id="ARBA00007118"/>
    </source>
</evidence>
<dbReference type="GO" id="GO:0016491">
    <property type="term" value="F:oxidoreductase activity"/>
    <property type="evidence" value="ECO:0007669"/>
    <property type="project" value="UniProtKB-KW"/>
</dbReference>
<dbReference type="HOGENOM" id="CLU_070764_7_0_9"/>
<feature type="domain" description="Nitroreductase" evidence="3">
    <location>
        <begin position="7"/>
        <end position="151"/>
    </location>
</feature>
<dbReference type="eggNOG" id="COG0778">
    <property type="taxonomic scope" value="Bacteria"/>
</dbReference>
<dbReference type="Gene3D" id="3.40.109.10">
    <property type="entry name" value="NADH Oxidase"/>
    <property type="match status" value="1"/>
</dbReference>
<gene>
    <name evidence="4" type="ordered locus">Apre_0445</name>
</gene>
<reference evidence="4 5" key="1">
    <citation type="journal article" date="2009" name="Stand. Genomic Sci.">
        <title>Complete genome sequence of Anaerococcus prevotii type strain (PC1).</title>
        <authorList>
            <person name="Labutti K."/>
            <person name="Pukall R."/>
            <person name="Steenblock K."/>
            <person name="Glavina Del Rio T."/>
            <person name="Tice H."/>
            <person name="Copeland A."/>
            <person name="Cheng J.F."/>
            <person name="Lucas S."/>
            <person name="Chen F."/>
            <person name="Nolan M."/>
            <person name="Bruce D."/>
            <person name="Goodwin L."/>
            <person name="Pitluck S."/>
            <person name="Ivanova N."/>
            <person name="Mavromatis K."/>
            <person name="Ovchinnikova G."/>
            <person name="Pati A."/>
            <person name="Chen A."/>
            <person name="Palaniappan K."/>
            <person name="Land M."/>
            <person name="Hauser L."/>
            <person name="Chang Y.J."/>
            <person name="Jeffries C.D."/>
            <person name="Chain P."/>
            <person name="Saunders E."/>
            <person name="Brettin T."/>
            <person name="Detter J.C."/>
            <person name="Han C."/>
            <person name="Goker M."/>
            <person name="Bristow J."/>
            <person name="Eisen J.A."/>
            <person name="Markowitz V."/>
            <person name="Hugenholtz P."/>
            <person name="Kyrpides N.C."/>
            <person name="Klenk H.P."/>
            <person name="Lapidus A."/>
        </authorList>
    </citation>
    <scope>NUCLEOTIDE SEQUENCE [LARGE SCALE GENOMIC DNA]</scope>
    <source>
        <strain evidence="5">ATCC 9321 / DSM 20548 / JCM 6508 / NCTC 11806 / PC1</strain>
    </source>
</reference>
<name>C7RG81_ANAPD</name>
<keyword evidence="2" id="KW-0560">Oxidoreductase</keyword>
<dbReference type="SUPFAM" id="SSF55469">
    <property type="entry name" value="FMN-dependent nitroreductase-like"/>
    <property type="match status" value="1"/>
</dbReference>
<dbReference type="AlphaFoldDB" id="C7RG81"/>
<dbReference type="InterPro" id="IPR029479">
    <property type="entry name" value="Nitroreductase"/>
</dbReference>
<dbReference type="EMBL" id="CP001708">
    <property type="protein sequence ID" value="ACV28492.1"/>
    <property type="molecule type" value="Genomic_DNA"/>
</dbReference>
<organism evidence="4 5">
    <name type="scientific">Anaerococcus prevotii (strain ATCC 9321 / DSM 20548 / JCM 6508 / NCTC 11806 / PC1)</name>
    <name type="common">Peptostreptococcus prevotii</name>
    <name type="synonym">Peptococcus prevotii</name>
    <dbReference type="NCBI Taxonomy" id="525919"/>
    <lineage>
        <taxon>Bacteria</taxon>
        <taxon>Bacillati</taxon>
        <taxon>Bacillota</taxon>
        <taxon>Tissierellia</taxon>
        <taxon>Tissierellales</taxon>
        <taxon>Peptoniphilaceae</taxon>
        <taxon>Anaerococcus</taxon>
    </lineage>
</organism>
<evidence type="ECO:0000259" key="3">
    <source>
        <dbReference type="Pfam" id="PF00881"/>
    </source>
</evidence>
<accession>C7RG81</accession>
<evidence type="ECO:0000313" key="4">
    <source>
        <dbReference type="EMBL" id="ACV28492.1"/>
    </source>
</evidence>